<dbReference type="GeneID" id="25909764"/>
<dbReference type="AlphaFoldDB" id="A0A0L0FQL7"/>
<evidence type="ECO:0000313" key="1">
    <source>
        <dbReference type="EMBL" id="KNC78308.1"/>
    </source>
</evidence>
<accession>A0A0L0FQL7</accession>
<protein>
    <submittedName>
        <fullName evidence="1">Uncharacterized protein</fullName>
    </submittedName>
</protein>
<dbReference type="EMBL" id="KQ242515">
    <property type="protein sequence ID" value="KNC78308.1"/>
    <property type="molecule type" value="Genomic_DNA"/>
</dbReference>
<name>A0A0L0FQL7_9EUKA</name>
<dbReference type="Proteomes" id="UP000054560">
    <property type="component" value="Unassembled WGS sequence"/>
</dbReference>
<sequence length="157" mass="18185">RNLCTYSSTQYGYYRLETKCPCRRRLYHQFMKEGMHITKLQPMTEGKYCITDASFLIYIAILRCIRSYCAAPEIAHSLDSQGGEGVTDTLSDAIVAVFKSYSDQCTQEFGCTPVFVFDGRVAPSRYTEHGRRVEDCENAFRIRKYRQGNRRPWKSNS</sequence>
<dbReference type="RefSeq" id="XP_014152210.1">
    <property type="nucleotide sequence ID" value="XM_014296735.1"/>
</dbReference>
<reference evidence="1 2" key="1">
    <citation type="submission" date="2011-02" db="EMBL/GenBank/DDBJ databases">
        <title>The Genome Sequence of Sphaeroforma arctica JP610.</title>
        <authorList>
            <consortium name="The Broad Institute Genome Sequencing Platform"/>
            <person name="Russ C."/>
            <person name="Cuomo C."/>
            <person name="Young S.K."/>
            <person name="Zeng Q."/>
            <person name="Gargeya S."/>
            <person name="Alvarado L."/>
            <person name="Berlin A."/>
            <person name="Chapman S.B."/>
            <person name="Chen Z."/>
            <person name="Freedman E."/>
            <person name="Gellesch M."/>
            <person name="Goldberg J."/>
            <person name="Griggs A."/>
            <person name="Gujja S."/>
            <person name="Heilman E."/>
            <person name="Heiman D."/>
            <person name="Howarth C."/>
            <person name="Mehta T."/>
            <person name="Neiman D."/>
            <person name="Pearson M."/>
            <person name="Roberts A."/>
            <person name="Saif S."/>
            <person name="Shea T."/>
            <person name="Shenoy N."/>
            <person name="Sisk P."/>
            <person name="Stolte C."/>
            <person name="Sykes S."/>
            <person name="White J."/>
            <person name="Yandava C."/>
            <person name="Burger G."/>
            <person name="Gray M.W."/>
            <person name="Holland P.W.H."/>
            <person name="King N."/>
            <person name="Lang F.B.F."/>
            <person name="Roger A.J."/>
            <person name="Ruiz-Trillo I."/>
            <person name="Haas B."/>
            <person name="Nusbaum C."/>
            <person name="Birren B."/>
        </authorList>
    </citation>
    <scope>NUCLEOTIDE SEQUENCE [LARGE SCALE GENOMIC DNA]</scope>
    <source>
        <strain evidence="1 2">JP610</strain>
    </source>
</reference>
<gene>
    <name evidence="1" type="ORF">SARC_09260</name>
</gene>
<keyword evidence="2" id="KW-1185">Reference proteome</keyword>
<feature type="non-terminal residue" evidence="1">
    <location>
        <position position="1"/>
    </location>
</feature>
<evidence type="ECO:0000313" key="2">
    <source>
        <dbReference type="Proteomes" id="UP000054560"/>
    </source>
</evidence>
<organism evidence="1 2">
    <name type="scientific">Sphaeroforma arctica JP610</name>
    <dbReference type="NCBI Taxonomy" id="667725"/>
    <lineage>
        <taxon>Eukaryota</taxon>
        <taxon>Ichthyosporea</taxon>
        <taxon>Ichthyophonida</taxon>
        <taxon>Sphaeroforma</taxon>
    </lineage>
</organism>
<proteinExistence type="predicted"/>